<dbReference type="VEuPathDB" id="PlasmoDB:POWCR01_110016100"/>
<dbReference type="OrthoDB" id="418595at2759"/>
<dbReference type="VEuPathDB" id="PlasmoDB:PocGH01_11022200"/>
<keyword evidence="8" id="KW-0732">Signal</keyword>
<dbReference type="InterPro" id="IPR035952">
    <property type="entry name" value="Rhomboid-like_sf"/>
</dbReference>
<evidence type="ECO:0000259" key="9">
    <source>
        <dbReference type="Pfam" id="PF01694"/>
    </source>
</evidence>
<comment type="similarity">
    <text evidence="2">Belongs to the peptidase S54 family.</text>
</comment>
<dbReference type="SUPFAM" id="SSF144091">
    <property type="entry name" value="Rhomboid-like"/>
    <property type="match status" value="1"/>
</dbReference>
<feature type="chain" id="PRO_5008921559" evidence="8">
    <location>
        <begin position="17"/>
        <end position="334"/>
    </location>
</feature>
<evidence type="ECO:0000256" key="4">
    <source>
        <dbReference type="ARBA" id="ARBA00022801"/>
    </source>
</evidence>
<feature type="transmembrane region" description="Helical" evidence="7">
    <location>
        <begin position="286"/>
        <end position="306"/>
    </location>
</feature>
<evidence type="ECO:0000256" key="8">
    <source>
        <dbReference type="SAM" id="SignalP"/>
    </source>
</evidence>
<dbReference type="PANTHER" id="PTHR43731:SF14">
    <property type="entry name" value="PRESENILIN-ASSOCIATED RHOMBOID-LIKE PROTEIN, MITOCHONDRIAL"/>
    <property type="match status" value="1"/>
</dbReference>
<keyword evidence="5 7" id="KW-1133">Transmembrane helix</keyword>
<dbReference type="InterPro" id="IPR022764">
    <property type="entry name" value="Peptidase_S54_rhomboid_dom"/>
</dbReference>
<comment type="subcellular location">
    <subcellularLocation>
        <location evidence="1">Membrane</location>
        <topology evidence="1">Multi-pass membrane protein</topology>
    </subcellularLocation>
</comment>
<evidence type="ECO:0000256" key="7">
    <source>
        <dbReference type="SAM" id="Phobius"/>
    </source>
</evidence>
<dbReference type="AlphaFoldDB" id="A0A1D3TJ36"/>
<feature type="transmembrane region" description="Helical" evidence="7">
    <location>
        <begin position="312"/>
        <end position="331"/>
    </location>
</feature>
<feature type="domain" description="Peptidase S54 rhomboid" evidence="9">
    <location>
        <begin position="169"/>
        <end position="329"/>
    </location>
</feature>
<keyword evidence="10" id="KW-0645">Protease</keyword>
<dbReference type="GO" id="GO:0004252">
    <property type="term" value="F:serine-type endopeptidase activity"/>
    <property type="evidence" value="ECO:0007669"/>
    <property type="project" value="InterPro"/>
</dbReference>
<dbReference type="GO" id="GO:0006508">
    <property type="term" value="P:proteolysis"/>
    <property type="evidence" value="ECO:0007669"/>
    <property type="project" value="UniProtKB-KW"/>
</dbReference>
<keyword evidence="11" id="KW-1185">Reference proteome</keyword>
<dbReference type="EMBL" id="LT594592">
    <property type="protein sequence ID" value="SCP04921.1"/>
    <property type="molecule type" value="Genomic_DNA"/>
</dbReference>
<evidence type="ECO:0000313" key="10">
    <source>
        <dbReference type="EMBL" id="SCP04921.1"/>
    </source>
</evidence>
<sequence>MSIFILLFLLTNLAGGTSFVYNKTIRYGRLRICISNKNLFLKKVHKIYHLKKQQNTMRIYSSKGHVANLLNIVNVGKRIGNLLEMWTTNGMKYLFRNNFSYYNYLFNRCKLDRIIIILNTLLYLYLNRINKSEEKKVYFFKGNLVQVKDEQMSEKYKCNYHDIYKNKNYKTLITSIFIHKNILHLYFNMSSLISIYKLISNIYSNNQIITIFLLSGFLSNLISYIYHIRHKKKNIFLNDIIDQRYSNKNNIFNINNKIVCGSSSAIYALYGMHITHIIFFYFKNNYIVNTTFLYNFFYSFISSLLLENVSHFNHVLGFLCGFFFSFLIILFDNA</sequence>
<evidence type="ECO:0000256" key="2">
    <source>
        <dbReference type="ARBA" id="ARBA00009045"/>
    </source>
</evidence>
<reference evidence="10 11" key="1">
    <citation type="submission" date="2016-06" db="EMBL/GenBank/DDBJ databases">
        <authorList>
            <consortium name="Pathogen Informatics"/>
        </authorList>
    </citation>
    <scope>NUCLEOTIDE SEQUENCE [LARGE SCALE GENOMIC DNA]</scope>
    <source>
        <strain evidence="10">PocGH01</strain>
    </source>
</reference>
<keyword evidence="6 7" id="KW-0472">Membrane</keyword>
<evidence type="ECO:0000256" key="1">
    <source>
        <dbReference type="ARBA" id="ARBA00004141"/>
    </source>
</evidence>
<proteinExistence type="inferred from homology"/>
<evidence type="ECO:0000256" key="6">
    <source>
        <dbReference type="ARBA" id="ARBA00023136"/>
    </source>
</evidence>
<accession>A0A1D3TJ36</accession>
<dbReference type="PANTHER" id="PTHR43731">
    <property type="entry name" value="RHOMBOID PROTEASE"/>
    <property type="match status" value="1"/>
</dbReference>
<organism evidence="10 11">
    <name type="scientific">Plasmodium ovale</name>
    <name type="common">malaria parasite P. ovale</name>
    <dbReference type="NCBI Taxonomy" id="36330"/>
    <lineage>
        <taxon>Eukaryota</taxon>
        <taxon>Sar</taxon>
        <taxon>Alveolata</taxon>
        <taxon>Apicomplexa</taxon>
        <taxon>Aconoidasida</taxon>
        <taxon>Haemosporida</taxon>
        <taxon>Plasmodiidae</taxon>
        <taxon>Plasmodium</taxon>
        <taxon>Plasmodium (Plasmodium)</taxon>
    </lineage>
</organism>
<evidence type="ECO:0000313" key="11">
    <source>
        <dbReference type="Proteomes" id="UP000242942"/>
    </source>
</evidence>
<feature type="transmembrane region" description="Helical" evidence="7">
    <location>
        <begin position="208"/>
        <end position="226"/>
    </location>
</feature>
<protein>
    <submittedName>
        <fullName evidence="10">Rhomboid protease ROM7, putative</fullName>
    </submittedName>
</protein>
<evidence type="ECO:0000256" key="5">
    <source>
        <dbReference type="ARBA" id="ARBA00022989"/>
    </source>
</evidence>
<dbReference type="InterPro" id="IPR050925">
    <property type="entry name" value="Rhomboid_protease_S54"/>
</dbReference>
<evidence type="ECO:0000256" key="3">
    <source>
        <dbReference type="ARBA" id="ARBA00022692"/>
    </source>
</evidence>
<dbReference type="Proteomes" id="UP000242942">
    <property type="component" value="Chromosome 11"/>
</dbReference>
<keyword evidence="3 7" id="KW-0812">Transmembrane</keyword>
<dbReference type="Pfam" id="PF01694">
    <property type="entry name" value="Rhomboid"/>
    <property type="match status" value="1"/>
</dbReference>
<name>A0A1D3TJ36_PLAOA</name>
<dbReference type="GO" id="GO:0016020">
    <property type="term" value="C:membrane"/>
    <property type="evidence" value="ECO:0007669"/>
    <property type="project" value="UniProtKB-SubCell"/>
</dbReference>
<feature type="signal peptide" evidence="8">
    <location>
        <begin position="1"/>
        <end position="16"/>
    </location>
</feature>
<keyword evidence="4" id="KW-0378">Hydrolase</keyword>
<gene>
    <name evidence="10" type="primary">ROM7</name>
    <name evidence="10" type="ORF">POCGH01_11022200</name>
</gene>
<dbReference type="Gene3D" id="1.20.1540.10">
    <property type="entry name" value="Rhomboid-like"/>
    <property type="match status" value="1"/>
</dbReference>